<reference evidence="1" key="1">
    <citation type="submission" date="2021-03" db="EMBL/GenBank/DDBJ databases">
        <authorList>
            <person name="Tagirdzhanova G."/>
        </authorList>
    </citation>
    <scope>NUCLEOTIDE SEQUENCE</scope>
</reference>
<dbReference type="AlphaFoldDB" id="A0A8H3F2U3"/>
<sequence length="111" mass="12530">MATKSEQSHAAVPRLVAKNGYGYEIFHSNATSSHQSHQPHLLKALSSHGLFSWKHALVFGNGQSLATITDTREMQELGGHEAILERLEDDGCTFPRHDRYLIDTTRDWDEQ</sequence>
<dbReference type="Proteomes" id="UP000664169">
    <property type="component" value="Unassembled WGS sequence"/>
</dbReference>
<dbReference type="EMBL" id="CAJPDQ010000012">
    <property type="protein sequence ID" value="CAF9917397.1"/>
    <property type="molecule type" value="Genomic_DNA"/>
</dbReference>
<comment type="caution">
    <text evidence="1">The sequence shown here is derived from an EMBL/GenBank/DDBJ whole genome shotgun (WGS) entry which is preliminary data.</text>
</comment>
<proteinExistence type="predicted"/>
<organism evidence="1 2">
    <name type="scientific">Gomphillus americanus</name>
    <dbReference type="NCBI Taxonomy" id="1940652"/>
    <lineage>
        <taxon>Eukaryota</taxon>
        <taxon>Fungi</taxon>
        <taxon>Dikarya</taxon>
        <taxon>Ascomycota</taxon>
        <taxon>Pezizomycotina</taxon>
        <taxon>Lecanoromycetes</taxon>
        <taxon>OSLEUM clade</taxon>
        <taxon>Ostropomycetidae</taxon>
        <taxon>Ostropales</taxon>
        <taxon>Graphidaceae</taxon>
        <taxon>Gomphilloideae</taxon>
        <taxon>Gomphillus</taxon>
    </lineage>
</organism>
<keyword evidence="2" id="KW-1185">Reference proteome</keyword>
<evidence type="ECO:0000313" key="2">
    <source>
        <dbReference type="Proteomes" id="UP000664169"/>
    </source>
</evidence>
<name>A0A8H3F2U3_9LECA</name>
<accession>A0A8H3F2U3</accession>
<evidence type="ECO:0000313" key="1">
    <source>
        <dbReference type="EMBL" id="CAF9917397.1"/>
    </source>
</evidence>
<gene>
    <name evidence="1" type="ORF">GOMPHAMPRED_001242</name>
</gene>
<protein>
    <submittedName>
        <fullName evidence="1">Uncharacterized protein</fullName>
    </submittedName>
</protein>